<sequence length="167" mass="18680">MDTPPLPLKPGPMLVSLYNKTVKSNSLGMQEYHYYQSLPVTGEALLRRARELFKYNGAPTRLVKTSGKTRMSNRPLDVVQDSHTFSKKQHSGTSIDLVFTSAWPRPNTNPADSKRRTQRTLFLASEDSFEGDIEVDGQVELPFYKASKKMGKVLDVTADPEDVPGGY</sequence>
<name>A0ACC1M3T3_9FUNG</name>
<proteinExistence type="predicted"/>
<gene>
    <name evidence="1" type="ORF">IWW38_002686</name>
</gene>
<protein>
    <submittedName>
        <fullName evidence="1">Uncharacterized protein</fullName>
    </submittedName>
</protein>
<evidence type="ECO:0000313" key="1">
    <source>
        <dbReference type="EMBL" id="KAJ2894083.1"/>
    </source>
</evidence>
<keyword evidence="2" id="KW-1185">Reference proteome</keyword>
<dbReference type="Proteomes" id="UP001139981">
    <property type="component" value="Unassembled WGS sequence"/>
</dbReference>
<accession>A0ACC1M3T3</accession>
<dbReference type="EMBL" id="JANBVB010000456">
    <property type="protein sequence ID" value="KAJ2894083.1"/>
    <property type="molecule type" value="Genomic_DNA"/>
</dbReference>
<comment type="caution">
    <text evidence="1">The sequence shown here is derived from an EMBL/GenBank/DDBJ whole genome shotgun (WGS) entry which is preliminary data.</text>
</comment>
<organism evidence="1 2">
    <name type="scientific">Coemansia aciculifera</name>
    <dbReference type="NCBI Taxonomy" id="417176"/>
    <lineage>
        <taxon>Eukaryota</taxon>
        <taxon>Fungi</taxon>
        <taxon>Fungi incertae sedis</taxon>
        <taxon>Zoopagomycota</taxon>
        <taxon>Kickxellomycotina</taxon>
        <taxon>Kickxellomycetes</taxon>
        <taxon>Kickxellales</taxon>
        <taxon>Kickxellaceae</taxon>
        <taxon>Coemansia</taxon>
    </lineage>
</organism>
<evidence type="ECO:0000313" key="2">
    <source>
        <dbReference type="Proteomes" id="UP001139981"/>
    </source>
</evidence>
<reference evidence="1" key="1">
    <citation type="submission" date="2022-07" db="EMBL/GenBank/DDBJ databases">
        <title>Phylogenomic reconstructions and comparative analyses of Kickxellomycotina fungi.</title>
        <authorList>
            <person name="Reynolds N.K."/>
            <person name="Stajich J.E."/>
            <person name="Barry K."/>
            <person name="Grigoriev I.V."/>
            <person name="Crous P."/>
            <person name="Smith M.E."/>
        </authorList>
    </citation>
    <scope>NUCLEOTIDE SEQUENCE</scope>
    <source>
        <strain evidence="1">CBS 190363</strain>
    </source>
</reference>